<dbReference type="InterPro" id="IPR015793">
    <property type="entry name" value="Pyrv_Knase_brl"/>
</dbReference>
<feature type="domain" description="Pyruvate kinase barrel" evidence="14">
    <location>
        <begin position="331"/>
        <end position="598"/>
    </location>
</feature>
<proteinExistence type="inferred from homology"/>
<dbReference type="AlphaFoldDB" id="A0A097IIR6"/>
<keyword evidence="8 15" id="KW-0418">Kinase</keyword>
<reference evidence="15 16" key="1">
    <citation type="submission" date="2013-09" db="EMBL/GenBank/DDBJ databases">
        <title>Complete genome sequence of Corynebacterium doosanense CAU 212(T) (=DSM 45436(T)), isolated from activated sludge.</title>
        <authorList>
            <person name="Schaffert L."/>
            <person name="Albersmeier A."/>
            <person name="Kalinowski J."/>
            <person name="Ruckert C."/>
        </authorList>
    </citation>
    <scope>NUCLEOTIDE SEQUENCE [LARGE SCALE GENOMIC DNA]</scope>
    <source>
        <strain evidence="15 16">CAU 212</strain>
    </source>
</reference>
<keyword evidence="12 15" id="KW-0670">Pyruvate</keyword>
<dbReference type="InterPro" id="IPR015806">
    <property type="entry name" value="Pyrv_Knase_insert_dom_sf"/>
</dbReference>
<dbReference type="eggNOG" id="COG0469">
    <property type="taxonomic scope" value="Bacteria"/>
</dbReference>
<dbReference type="EMBL" id="CP006764">
    <property type="protein sequence ID" value="AIT62031.1"/>
    <property type="molecule type" value="Genomic_DNA"/>
</dbReference>
<keyword evidence="9" id="KW-0067">ATP-binding</keyword>
<dbReference type="GO" id="GO:0030955">
    <property type="term" value="F:potassium ion binding"/>
    <property type="evidence" value="ECO:0007669"/>
    <property type="project" value="InterPro"/>
</dbReference>
<evidence type="ECO:0000256" key="6">
    <source>
        <dbReference type="ARBA" id="ARBA00022723"/>
    </source>
</evidence>
<protein>
    <recommendedName>
        <fullName evidence="4">pyruvate kinase</fullName>
        <ecNumber evidence="4">2.7.1.40</ecNumber>
    </recommendedName>
</protein>
<keyword evidence="7" id="KW-0547">Nucleotide-binding</keyword>
<dbReference type="Gene3D" id="2.40.33.10">
    <property type="entry name" value="PK beta-barrel domain-like"/>
    <property type="match status" value="2"/>
</dbReference>
<feature type="region of interest" description="Disordered" evidence="13">
    <location>
        <begin position="243"/>
        <end position="262"/>
    </location>
</feature>
<evidence type="ECO:0000256" key="2">
    <source>
        <dbReference type="ARBA" id="ARBA00004997"/>
    </source>
</evidence>
<dbReference type="RefSeq" id="WP_020384616.1">
    <property type="nucleotide sequence ID" value="NZ_CP006764.1"/>
</dbReference>
<dbReference type="InterPro" id="IPR001697">
    <property type="entry name" value="Pyr_Knase"/>
</dbReference>
<evidence type="ECO:0000256" key="9">
    <source>
        <dbReference type="ARBA" id="ARBA00022840"/>
    </source>
</evidence>
<dbReference type="NCBIfam" id="NF011314">
    <property type="entry name" value="PRK14725.1"/>
    <property type="match status" value="1"/>
</dbReference>
<dbReference type="InterPro" id="IPR011037">
    <property type="entry name" value="Pyrv_Knase-like_insert_dom_sf"/>
</dbReference>
<dbReference type="STRING" id="558173.CDOO_12745"/>
<dbReference type="GO" id="GO:0000287">
    <property type="term" value="F:magnesium ion binding"/>
    <property type="evidence" value="ECO:0007669"/>
    <property type="project" value="InterPro"/>
</dbReference>
<keyword evidence="5" id="KW-0808">Transferase</keyword>
<keyword evidence="6" id="KW-0479">Metal-binding</keyword>
<keyword evidence="16" id="KW-1185">Reference proteome</keyword>
<dbReference type="GO" id="GO:0004743">
    <property type="term" value="F:pyruvate kinase activity"/>
    <property type="evidence" value="ECO:0007669"/>
    <property type="project" value="UniProtKB-EC"/>
</dbReference>
<keyword evidence="10" id="KW-0460">Magnesium</keyword>
<evidence type="ECO:0000256" key="13">
    <source>
        <dbReference type="SAM" id="MobiDB-lite"/>
    </source>
</evidence>
<evidence type="ECO:0000256" key="4">
    <source>
        <dbReference type="ARBA" id="ARBA00012142"/>
    </source>
</evidence>
<evidence type="ECO:0000256" key="3">
    <source>
        <dbReference type="ARBA" id="ARBA00008663"/>
    </source>
</evidence>
<dbReference type="GO" id="GO:0005524">
    <property type="term" value="F:ATP binding"/>
    <property type="evidence" value="ECO:0007669"/>
    <property type="project" value="UniProtKB-KW"/>
</dbReference>
<gene>
    <name evidence="15" type="ORF">CDOO_12745</name>
</gene>
<dbReference type="SUPFAM" id="SSF51621">
    <property type="entry name" value="Phosphoenolpyruvate/pyruvate domain"/>
    <property type="match status" value="1"/>
</dbReference>
<name>A0A097IIR6_9CORY</name>
<evidence type="ECO:0000259" key="14">
    <source>
        <dbReference type="Pfam" id="PF00224"/>
    </source>
</evidence>
<evidence type="ECO:0000256" key="12">
    <source>
        <dbReference type="ARBA" id="ARBA00023317"/>
    </source>
</evidence>
<evidence type="ECO:0000256" key="5">
    <source>
        <dbReference type="ARBA" id="ARBA00022679"/>
    </source>
</evidence>
<dbReference type="HOGENOM" id="CLU_015439_6_1_11"/>
<dbReference type="KEGG" id="cdo:CDOO_12745"/>
<comment type="pathway">
    <text evidence="2">Carbohydrate degradation; glycolysis; pyruvate from D-glyceraldehyde 3-phosphate: step 5/5.</text>
</comment>
<dbReference type="GO" id="GO:0016301">
    <property type="term" value="F:kinase activity"/>
    <property type="evidence" value="ECO:0007669"/>
    <property type="project" value="UniProtKB-KW"/>
</dbReference>
<dbReference type="EC" id="2.7.1.40" evidence="4"/>
<dbReference type="Proteomes" id="UP000029914">
    <property type="component" value="Chromosome"/>
</dbReference>
<evidence type="ECO:0000256" key="1">
    <source>
        <dbReference type="ARBA" id="ARBA00001958"/>
    </source>
</evidence>
<organism evidence="15 16">
    <name type="scientific">Corynebacterium doosanense CAU 212 = DSM 45436</name>
    <dbReference type="NCBI Taxonomy" id="558173"/>
    <lineage>
        <taxon>Bacteria</taxon>
        <taxon>Bacillati</taxon>
        <taxon>Actinomycetota</taxon>
        <taxon>Actinomycetes</taxon>
        <taxon>Mycobacteriales</taxon>
        <taxon>Corynebacteriaceae</taxon>
        <taxon>Corynebacterium</taxon>
    </lineage>
</organism>
<comment type="similarity">
    <text evidence="3">Belongs to the pyruvate kinase family.</text>
</comment>
<dbReference type="UniPathway" id="UPA00109">
    <property type="reaction ID" value="UER00188"/>
</dbReference>
<evidence type="ECO:0000256" key="8">
    <source>
        <dbReference type="ARBA" id="ARBA00022777"/>
    </source>
</evidence>
<evidence type="ECO:0000256" key="10">
    <source>
        <dbReference type="ARBA" id="ARBA00022842"/>
    </source>
</evidence>
<dbReference type="PANTHER" id="PTHR11817">
    <property type="entry name" value="PYRUVATE KINASE"/>
    <property type="match status" value="1"/>
</dbReference>
<sequence length="639" mass="68726">MNEDGEGMDEQLHTMLGQLDAILTDLDAEAEAKAAVIERVHPRHREGAVNLIHYSLLRDHDVRELQAGLSAIGATRLTTTEPAVKARVQAARNVVGAYLGLPVKFGGDEVRDAFHEADDILDRNSDELLGPNAEGTHSRIMVTLPSEAADDADLVLSFAEAGMEVARINCAHDGPDAWGRMIEHVHRAEESVGRRIRVAMDLAGPKLRTGAIAPGPAVERARVTRTEVGETITPAKIWLVPAESGGPREAAPEPPAGPGRPTVTVLVDDRWLDRVAEGDVLSLVDTRNAKREFTAAEVVDVDGVRCVLATGDQNAYLSNSTLIQHDFERTRISGIRDLEQHLLVSAGDTLTLTTDPTPVDPSAGDMVIGCTLPEAVRAIEPGQPVLFDDGTIEAVAGESSVDDAGNTRVVLNVVRAKPGGTKLRAYKGINLPQTVLPLPSLTDEDIVAFEFVARHGDIANVSFIRNAADVAFVLSTLAELADTIEKESGPEAGERARNLGVVLKIETIPAYESLASVLLEGMRHENLGVMIARGDLAVEFGFERLAEVPRLIMNMSEAAHVPTIMATQVLESLAKSGLPSRAEITDAAYALRAEAVMLNKGPHITDAIRILNTISAKLGSSQRKNRIQLRRIKSWHNAL</sequence>
<evidence type="ECO:0000313" key="16">
    <source>
        <dbReference type="Proteomes" id="UP000029914"/>
    </source>
</evidence>
<dbReference type="InterPro" id="IPR015813">
    <property type="entry name" value="Pyrv/PenolPyrv_kinase-like_dom"/>
</dbReference>
<evidence type="ECO:0000256" key="7">
    <source>
        <dbReference type="ARBA" id="ARBA00022741"/>
    </source>
</evidence>
<evidence type="ECO:0000313" key="15">
    <source>
        <dbReference type="EMBL" id="AIT62031.1"/>
    </source>
</evidence>
<accession>A0A097IIR6</accession>
<evidence type="ECO:0000256" key="11">
    <source>
        <dbReference type="ARBA" id="ARBA00023152"/>
    </source>
</evidence>
<dbReference type="InterPro" id="IPR040442">
    <property type="entry name" value="Pyrv_kinase-like_dom_sf"/>
</dbReference>
<dbReference type="Pfam" id="PF00224">
    <property type="entry name" value="PK"/>
    <property type="match status" value="2"/>
</dbReference>
<comment type="cofactor">
    <cofactor evidence="1">
        <name>K(+)</name>
        <dbReference type="ChEBI" id="CHEBI:29103"/>
    </cofactor>
</comment>
<keyword evidence="11" id="KW-0324">Glycolysis</keyword>
<dbReference type="SUPFAM" id="SSF50800">
    <property type="entry name" value="PK beta-barrel domain-like"/>
    <property type="match status" value="1"/>
</dbReference>
<dbReference type="Gene3D" id="3.20.20.60">
    <property type="entry name" value="Phosphoenolpyruvate-binding domains"/>
    <property type="match status" value="2"/>
</dbReference>
<feature type="domain" description="Pyruvate kinase barrel" evidence="14">
    <location>
        <begin position="139"/>
        <end position="216"/>
    </location>
</feature>